<dbReference type="KEGG" id="psco:LY89DRAFT_140398"/>
<evidence type="ECO:0000313" key="2">
    <source>
        <dbReference type="Proteomes" id="UP000070700"/>
    </source>
</evidence>
<dbReference type="InParanoid" id="A0A194X2Q8"/>
<keyword evidence="2" id="KW-1185">Reference proteome</keyword>
<dbReference type="Gene3D" id="3.40.630.30">
    <property type="match status" value="1"/>
</dbReference>
<name>A0A194X2Q8_MOLSC</name>
<dbReference type="EMBL" id="KQ947420">
    <property type="protein sequence ID" value="KUJ14463.1"/>
    <property type="molecule type" value="Genomic_DNA"/>
</dbReference>
<dbReference type="CDD" id="cd04301">
    <property type="entry name" value="NAT_SF"/>
    <property type="match status" value="1"/>
</dbReference>
<proteinExistence type="predicted"/>
<evidence type="ECO:0000313" key="1">
    <source>
        <dbReference type="EMBL" id="KUJ14463.1"/>
    </source>
</evidence>
<dbReference type="Proteomes" id="UP000070700">
    <property type="component" value="Unassembled WGS sequence"/>
</dbReference>
<dbReference type="RefSeq" id="XP_018068818.1">
    <property type="nucleotide sequence ID" value="XM_018205312.1"/>
</dbReference>
<reference evidence="1 2" key="1">
    <citation type="submission" date="2015-10" db="EMBL/GenBank/DDBJ databases">
        <title>Full genome of DAOMC 229536 Phialocephala scopiformis, a fungal endophyte of spruce producing the potent anti-insectan compound rugulosin.</title>
        <authorList>
            <consortium name="DOE Joint Genome Institute"/>
            <person name="Walker A.K."/>
            <person name="Frasz S.L."/>
            <person name="Seifert K.A."/>
            <person name="Miller J.D."/>
            <person name="Mondo S.J."/>
            <person name="Labutti K."/>
            <person name="Lipzen A."/>
            <person name="Dockter R."/>
            <person name="Kennedy M."/>
            <person name="Grigoriev I.V."/>
            <person name="Spatafora J.W."/>
        </authorList>
    </citation>
    <scope>NUCLEOTIDE SEQUENCE [LARGE SCALE GENOMIC DNA]</scope>
    <source>
        <strain evidence="1 2">CBS 120377</strain>
    </source>
</reference>
<gene>
    <name evidence="1" type="ORF">LY89DRAFT_140398</name>
</gene>
<dbReference type="InterPro" id="IPR016181">
    <property type="entry name" value="Acyl_CoA_acyltransferase"/>
</dbReference>
<accession>A0A194X2Q8</accession>
<dbReference type="SUPFAM" id="SSF55729">
    <property type="entry name" value="Acyl-CoA N-acyltransferases (Nat)"/>
    <property type="match status" value="1"/>
</dbReference>
<dbReference type="AlphaFoldDB" id="A0A194X2Q8"/>
<organism evidence="1 2">
    <name type="scientific">Mollisia scopiformis</name>
    <name type="common">Conifer needle endophyte fungus</name>
    <name type="synonym">Phialocephala scopiformis</name>
    <dbReference type="NCBI Taxonomy" id="149040"/>
    <lineage>
        <taxon>Eukaryota</taxon>
        <taxon>Fungi</taxon>
        <taxon>Dikarya</taxon>
        <taxon>Ascomycota</taxon>
        <taxon>Pezizomycotina</taxon>
        <taxon>Leotiomycetes</taxon>
        <taxon>Helotiales</taxon>
        <taxon>Mollisiaceae</taxon>
        <taxon>Mollisia</taxon>
    </lineage>
</organism>
<protein>
    <submittedName>
        <fullName evidence="1">Uncharacterized protein</fullName>
    </submittedName>
</protein>
<sequence>MTRHFSSLLDAIPSSNAVLKTPKETFPPPTILPATEQDIPALARIHVTALSPNLLFRLCWPNQTRQYEAVCAGLESVFKTPEFEWWFVKAVNEEGTIMGWGAWTVRPADLGSRDSSGTLSFLFPGLMDGVNGSSDEEEGKIDDVEDFPSIPGLPDYMHSHTQVILDDWLLGKKHVLLNSLFVAPTFQRRGVGTAILR</sequence>
<dbReference type="GeneID" id="28815038"/>
<dbReference type="OrthoDB" id="2744543at2759"/>